<comment type="caution">
    <text evidence="2">The sequence shown here is derived from an EMBL/GenBank/DDBJ whole genome shotgun (WGS) entry which is preliminary data.</text>
</comment>
<dbReference type="InterPro" id="IPR011042">
    <property type="entry name" value="6-blade_b-propeller_TolB-like"/>
</dbReference>
<dbReference type="Pfam" id="PF07995">
    <property type="entry name" value="GSDH"/>
    <property type="match status" value="1"/>
</dbReference>
<dbReference type="Gene3D" id="2.120.10.30">
    <property type="entry name" value="TolB, C-terminal domain"/>
    <property type="match status" value="1"/>
</dbReference>
<dbReference type="Proteomes" id="UP000766550">
    <property type="component" value="Unassembled WGS sequence"/>
</dbReference>
<evidence type="ECO:0000313" key="3">
    <source>
        <dbReference type="Proteomes" id="UP000766550"/>
    </source>
</evidence>
<dbReference type="PANTHER" id="PTHR19328:SF75">
    <property type="entry name" value="ALDOSE SUGAR DEHYDROGENASE YLII"/>
    <property type="match status" value="1"/>
</dbReference>
<feature type="domain" description="Glucose/Sorbosone dehydrogenase" evidence="1">
    <location>
        <begin position="70"/>
        <end position="419"/>
    </location>
</feature>
<dbReference type="AlphaFoldDB" id="A0A8J7YAZ4"/>
<dbReference type="InterPro" id="IPR012938">
    <property type="entry name" value="Glc/Sorbosone_DH"/>
</dbReference>
<dbReference type="SUPFAM" id="SSF50952">
    <property type="entry name" value="Soluble quinoprotein glucose dehydrogenase"/>
    <property type="match status" value="1"/>
</dbReference>
<keyword evidence="3" id="KW-1185">Reference proteome</keyword>
<dbReference type="RefSeq" id="WP_162316332.1">
    <property type="nucleotide sequence ID" value="NZ_JAHQXF010000001.1"/>
</dbReference>
<dbReference type="OrthoDB" id="6744at2157"/>
<dbReference type="PANTHER" id="PTHR19328">
    <property type="entry name" value="HEDGEHOG-INTERACTING PROTEIN"/>
    <property type="match status" value="1"/>
</dbReference>
<organism evidence="2 3">
    <name type="scientific">Haloarcula limicola</name>
    <dbReference type="NCBI Taxonomy" id="1429915"/>
    <lineage>
        <taxon>Archaea</taxon>
        <taxon>Methanobacteriati</taxon>
        <taxon>Methanobacteriota</taxon>
        <taxon>Stenosarchaea group</taxon>
        <taxon>Halobacteria</taxon>
        <taxon>Halobacteriales</taxon>
        <taxon>Haloarculaceae</taxon>
        <taxon>Haloarcula</taxon>
    </lineage>
</organism>
<dbReference type="InterPro" id="IPR011041">
    <property type="entry name" value="Quinoprot_gluc/sorb_DH_b-prop"/>
</dbReference>
<protein>
    <submittedName>
        <fullName evidence="2">PQQ-dependent sugar dehydrogenase</fullName>
    </submittedName>
</protein>
<reference evidence="2 3" key="1">
    <citation type="submission" date="2021-06" db="EMBL/GenBank/DDBJ databases">
        <title>New haloarchaea isolates fom saline soil.</title>
        <authorList>
            <person name="Duran-Viseras A."/>
            <person name="Sanchez-Porro C.S."/>
            <person name="Ventosa A."/>
        </authorList>
    </citation>
    <scope>NUCLEOTIDE SEQUENCE [LARGE SCALE GENOMIC DNA]</scope>
    <source>
        <strain evidence="2 3">JCM 183640</strain>
    </source>
</reference>
<dbReference type="PROSITE" id="PS51318">
    <property type="entry name" value="TAT"/>
    <property type="match status" value="1"/>
</dbReference>
<gene>
    <name evidence="2" type="ORF">KTS45_03125</name>
</gene>
<sequence>MNGPTRRQFLAGAGLALTGLSGCTGPGDGAGGQTTPTRTPDASLSALELGVDPVASGFTAPVDVVAPRGDEYFVVDQAGQIAYLGPDADEPTMALDVTDRMVDVSGYDERGLLGMALHPDYDGSGRAFVRYSAPRREGTPANYSHTFVLSEFAVSDGALDPESERPILEIPEPQSNHNAGSVGFGPDGYLYVGVGDGGGGGDVGTGHVEDWYDAVDGGNGQDITENLLGSILRIDVDGEGEDGRPYAIPDDNPLVGESGLDEQFAWGFRNPWRFSFGPDRNFFVADVGQSRFEEVDIVEAGGNYGWNVREGRRCFQAEECPSETPDGTPLRDPIIQYPHEGGAVSGISVIGGYLYDGDAVPALTDRYVFADWRANGDLFVGTDTGESRWSVTAVPVADGEMGSNVLSFGRTPSGELLVCSTDEGGLSGSTGAVHRLREA</sequence>
<evidence type="ECO:0000259" key="1">
    <source>
        <dbReference type="Pfam" id="PF07995"/>
    </source>
</evidence>
<dbReference type="InterPro" id="IPR006311">
    <property type="entry name" value="TAT_signal"/>
</dbReference>
<dbReference type="EMBL" id="JAHQXF010000001">
    <property type="protein sequence ID" value="MBV0923183.1"/>
    <property type="molecule type" value="Genomic_DNA"/>
</dbReference>
<evidence type="ECO:0000313" key="2">
    <source>
        <dbReference type="EMBL" id="MBV0923183.1"/>
    </source>
</evidence>
<accession>A0A8J7YAZ4</accession>
<name>A0A8J7YAZ4_9EURY</name>
<proteinExistence type="predicted"/>
<dbReference type="PROSITE" id="PS51257">
    <property type="entry name" value="PROKAR_LIPOPROTEIN"/>
    <property type="match status" value="1"/>
</dbReference>